<reference evidence="4" key="1">
    <citation type="submission" date="2022-08" db="EMBL/GenBank/DDBJ databases">
        <title>Novel sulfate-reducing endosymbionts in the free-living metamonad Anaeramoeba.</title>
        <authorList>
            <person name="Jerlstrom-Hultqvist J."/>
            <person name="Cepicka I."/>
            <person name="Gallot-Lavallee L."/>
            <person name="Salas-Leiva D."/>
            <person name="Curtis B.A."/>
            <person name="Zahonova K."/>
            <person name="Pipaliya S."/>
            <person name="Dacks J."/>
            <person name="Roger A.J."/>
        </authorList>
    </citation>
    <scope>NUCLEOTIDE SEQUENCE</scope>
    <source>
        <strain evidence="4">Schooner1</strain>
    </source>
</reference>
<keyword evidence="1" id="KW-1133">Transmembrane helix</keyword>
<proteinExistence type="predicted"/>
<accession>A0ABQ8XU73</accession>
<dbReference type="PANTHER" id="PTHR35580:SF1">
    <property type="entry name" value="PHYTASE-LIKE DOMAIN-CONTAINING PROTEIN"/>
    <property type="match status" value="1"/>
</dbReference>
<name>A0ABQ8XU73_9EUKA</name>
<organism evidence="4 5">
    <name type="scientific">Anaeramoeba flamelloides</name>
    <dbReference type="NCBI Taxonomy" id="1746091"/>
    <lineage>
        <taxon>Eukaryota</taxon>
        <taxon>Metamonada</taxon>
        <taxon>Anaeramoebidae</taxon>
        <taxon>Anaeramoeba</taxon>
    </lineage>
</organism>
<comment type="caution">
    <text evidence="4">The sequence shown here is derived from an EMBL/GenBank/DDBJ whole genome shotgun (WGS) entry which is preliminary data.</text>
</comment>
<dbReference type="PANTHER" id="PTHR35580">
    <property type="entry name" value="CELL SURFACE GLYCOPROTEIN (S-LAYER PROTEIN)-LIKE PROTEIN"/>
    <property type="match status" value="1"/>
</dbReference>
<evidence type="ECO:0000259" key="2">
    <source>
        <dbReference type="Pfam" id="PF07699"/>
    </source>
</evidence>
<feature type="domain" description="Tyrosine-protein kinase ephrin type A/B receptor-like" evidence="2">
    <location>
        <begin position="624"/>
        <end position="663"/>
    </location>
</feature>
<dbReference type="Proteomes" id="UP001150062">
    <property type="component" value="Unassembled WGS sequence"/>
</dbReference>
<dbReference type="InterPro" id="IPR009030">
    <property type="entry name" value="Growth_fac_rcpt_cys_sf"/>
</dbReference>
<feature type="domain" description="DUF7948" evidence="3">
    <location>
        <begin position="54"/>
        <end position="164"/>
    </location>
</feature>
<keyword evidence="1" id="KW-0472">Membrane</keyword>
<dbReference type="InterPro" id="IPR052918">
    <property type="entry name" value="Motility_Chemotaxis_Reg"/>
</dbReference>
<dbReference type="Pfam" id="PF07699">
    <property type="entry name" value="Ephrin_rec_like"/>
    <property type="match status" value="3"/>
</dbReference>
<keyword evidence="5" id="KW-1185">Reference proteome</keyword>
<dbReference type="InterPro" id="IPR011047">
    <property type="entry name" value="Quinoprotein_ADH-like_sf"/>
</dbReference>
<dbReference type="SUPFAM" id="SSF57184">
    <property type="entry name" value="Growth factor receptor domain"/>
    <property type="match status" value="2"/>
</dbReference>
<dbReference type="EMBL" id="JAOAOG010000256">
    <property type="protein sequence ID" value="KAJ6235700.1"/>
    <property type="molecule type" value="Genomic_DNA"/>
</dbReference>
<dbReference type="InterPro" id="IPR057708">
    <property type="entry name" value="DUF7948"/>
</dbReference>
<feature type="transmembrane region" description="Helical" evidence="1">
    <location>
        <begin position="902"/>
        <end position="921"/>
    </location>
</feature>
<evidence type="ECO:0008006" key="6">
    <source>
        <dbReference type="Google" id="ProtNLM"/>
    </source>
</evidence>
<gene>
    <name evidence="4" type="ORF">M0813_28533</name>
</gene>
<dbReference type="SUPFAM" id="SSF50998">
    <property type="entry name" value="Quinoprotein alcohol dehydrogenase-like"/>
    <property type="match status" value="1"/>
</dbReference>
<protein>
    <recommendedName>
        <fullName evidence="6">Tyrosine-protein kinase ephrin type A/B receptor-like domain-containing protein</fullName>
    </recommendedName>
</protein>
<dbReference type="Gene3D" id="2.10.50.10">
    <property type="entry name" value="Tumor Necrosis Factor Receptor, subunit A, domain 2"/>
    <property type="match status" value="4"/>
</dbReference>
<evidence type="ECO:0000313" key="4">
    <source>
        <dbReference type="EMBL" id="KAJ6235700.1"/>
    </source>
</evidence>
<dbReference type="Pfam" id="PF25778">
    <property type="entry name" value="DUF7948"/>
    <property type="match status" value="1"/>
</dbReference>
<feature type="domain" description="Tyrosine-protein kinase ephrin type A/B receptor-like" evidence="2">
    <location>
        <begin position="706"/>
        <end position="746"/>
    </location>
</feature>
<evidence type="ECO:0000256" key="1">
    <source>
        <dbReference type="SAM" id="Phobius"/>
    </source>
</evidence>
<keyword evidence="1" id="KW-0812">Transmembrane</keyword>
<sequence>MNQKEIIFTIQTNLIKLNLIKANLPKLDIKSNGISVLENSKIDCNSENKKCDLEIKYLQVYKGVDFLIKINQNQTKSEFILQKGKYFEKIKINYKTNLKIQINKIGDLVFISNDSQIIFSESKPIIIQNEKLFESSYEITKENNIIFQIQNSIDLENALIIDPEFSTYLGGTDFDQIQSMVIDSDENIISTGNGKSADFPMRNNNFKNYAGTDDVFISKINPTGKNIIWTTFIGSSGMDEGKTIKIDSNSNLIIGGNTQYKTPYDLFPTTLWAYNRSCPDIEKNPFLMTLSSTGNNIIYSTLICNEGNLDFKNLILDENDQIYFIADSSKGCPNYDDDYDDQFFLIVVGIFSSKSNDPLKVTCFGGSDRQYVNDITQIDNEKIVITGYTQSIDFPTTPLVYQHDLNYNFDCFISVLNKENLEMDWSTYFGSPREDYCLSISSSKNGDIWVSGFSDSEDFPVTDDALQPDTTFSGENGIYFKLRNDGKKLLYSSYLPTTVSDKSRIQKILINPEENILIAGKGFPLENYDLDYNKNCFFLKLYPNGSKIMTSVSVGAENIFDFGISKYGGYIFVGDAAAGSLKTTQGSFQETNTGINNGFLVETVNCGEGYYGSIKEGCTICPKGTYSLGKQTTCFECPAGSYSSNEGSSTCSLCPKGTFSNTTKEISKECCLPCLAGTYSTNEGATNCSEQCPKGTFSNTTGAISSETCFDCSAGSYSSQEASTSCLLCPKGTYSDQTKQTSNESCLNCLKGTFSNTTASTKCLQCKLGTYSITEGITSQDDCKECPIGTISLSPDSSVCESCEKGYYAKHSLNKCVKCPRGTYSESSGSTECTKCKPGTYNYLEAQSSSYSCLECGWLKYNDEYGASQCKLCSRNTIPNSNLTKCIKININFLTTSSTFRISFPFFILFITYFSLFFFFYI</sequence>
<evidence type="ECO:0000259" key="3">
    <source>
        <dbReference type="Pfam" id="PF25778"/>
    </source>
</evidence>
<dbReference type="SMART" id="SM01411">
    <property type="entry name" value="Ephrin_rec_like"/>
    <property type="match status" value="5"/>
</dbReference>
<evidence type="ECO:0000313" key="5">
    <source>
        <dbReference type="Proteomes" id="UP001150062"/>
    </source>
</evidence>
<feature type="domain" description="Tyrosine-protein kinase ephrin type A/B receptor-like" evidence="2">
    <location>
        <begin position="806"/>
        <end position="843"/>
    </location>
</feature>
<dbReference type="InterPro" id="IPR011641">
    <property type="entry name" value="Tyr-kin_ephrin_A/B_rcpt-like"/>
</dbReference>